<accession>A0ABP1GG29</accession>
<evidence type="ECO:0000256" key="1">
    <source>
        <dbReference type="SAM" id="MobiDB-lite"/>
    </source>
</evidence>
<dbReference type="EMBL" id="CAXHTA020000019">
    <property type="protein sequence ID" value="CAL5228718.1"/>
    <property type="molecule type" value="Genomic_DNA"/>
</dbReference>
<organism evidence="2 3">
    <name type="scientific">Coccomyxa viridis</name>
    <dbReference type="NCBI Taxonomy" id="1274662"/>
    <lineage>
        <taxon>Eukaryota</taxon>
        <taxon>Viridiplantae</taxon>
        <taxon>Chlorophyta</taxon>
        <taxon>core chlorophytes</taxon>
        <taxon>Trebouxiophyceae</taxon>
        <taxon>Trebouxiophyceae incertae sedis</taxon>
        <taxon>Coccomyxaceae</taxon>
        <taxon>Coccomyxa</taxon>
    </lineage>
</organism>
<dbReference type="InterPro" id="IPR018788">
    <property type="entry name" value="Proteasome_assmbl_chp_3"/>
</dbReference>
<comment type="caution">
    <text evidence="2">The sequence shown here is derived from an EMBL/GenBank/DDBJ whole genome shotgun (WGS) entry which is preliminary data.</text>
</comment>
<protein>
    <submittedName>
        <fullName evidence="2">G11901 protein</fullName>
    </submittedName>
</protein>
<feature type="region of interest" description="Disordered" evidence="1">
    <location>
        <begin position="1"/>
        <end position="20"/>
    </location>
</feature>
<name>A0ABP1GG29_9CHLO</name>
<dbReference type="Proteomes" id="UP001497392">
    <property type="component" value="Unassembled WGS sequence"/>
</dbReference>
<reference evidence="2 3" key="1">
    <citation type="submission" date="2024-06" db="EMBL/GenBank/DDBJ databases">
        <authorList>
            <person name="Kraege A."/>
            <person name="Thomma B."/>
        </authorList>
    </citation>
    <scope>NUCLEOTIDE SEQUENCE [LARGE SCALE GENOMIC DNA]</scope>
</reference>
<sequence>MLPTYTKPNAYGEDTSHTGKMAQNFPVRTQQWRGNVSGITTDFISSLYADRLMVVATQVGALGTIQSAKAEAVLEGRHTFTVETLLGRRDETTLTICPRALSEKLLDAGCSRPLLLCIGLRDHSRDAMRSIIQEVLAHPLW</sequence>
<gene>
    <name evidence="2" type="primary">g11901</name>
    <name evidence="2" type="ORF">VP750_LOCUS10624</name>
</gene>
<proteinExistence type="predicted"/>
<keyword evidence="3" id="KW-1185">Reference proteome</keyword>
<dbReference type="Pfam" id="PF10178">
    <property type="entry name" value="PAC3"/>
    <property type="match status" value="1"/>
</dbReference>
<dbReference type="PANTHER" id="PTHR31051:SF1">
    <property type="entry name" value="PROTEASOME ASSEMBLY CHAPERONE 3"/>
    <property type="match status" value="1"/>
</dbReference>
<dbReference type="Gene3D" id="3.30.230.90">
    <property type="match status" value="1"/>
</dbReference>
<evidence type="ECO:0000313" key="2">
    <source>
        <dbReference type="EMBL" id="CAL5228718.1"/>
    </source>
</evidence>
<evidence type="ECO:0000313" key="3">
    <source>
        <dbReference type="Proteomes" id="UP001497392"/>
    </source>
</evidence>
<dbReference type="InterPro" id="IPR053720">
    <property type="entry name" value="Psm_Assembly_Chaperone"/>
</dbReference>
<dbReference type="PANTHER" id="PTHR31051">
    <property type="entry name" value="PROTEASOME ASSEMBLY CHAPERONE 3"/>
    <property type="match status" value="1"/>
</dbReference>